<evidence type="ECO:0000313" key="1">
    <source>
        <dbReference type="EMBL" id="EDX74321.1"/>
    </source>
</evidence>
<dbReference type="HOGENOM" id="CLU_3078698_0_0_3"/>
<sequence length="52" mass="5816">MLILSLLLPLISCARTEMEGQGDQLTTASEIMSPLKCEYERVKVELMDIKSS</sequence>
<dbReference type="STRING" id="118168.MC7420_3845"/>
<name>B4VUP3_9CYAN</name>
<protein>
    <submittedName>
        <fullName evidence="1">Uncharacterized protein</fullName>
    </submittedName>
</protein>
<keyword evidence="2" id="KW-1185">Reference proteome</keyword>
<evidence type="ECO:0000313" key="2">
    <source>
        <dbReference type="Proteomes" id="UP000003835"/>
    </source>
</evidence>
<dbReference type="Proteomes" id="UP000003835">
    <property type="component" value="Unassembled WGS sequence"/>
</dbReference>
<dbReference type="EMBL" id="DS989853">
    <property type="protein sequence ID" value="EDX74321.1"/>
    <property type="molecule type" value="Genomic_DNA"/>
</dbReference>
<organism evidence="1 2">
    <name type="scientific">Coleofasciculus chthonoplastes PCC 7420</name>
    <dbReference type="NCBI Taxonomy" id="118168"/>
    <lineage>
        <taxon>Bacteria</taxon>
        <taxon>Bacillati</taxon>
        <taxon>Cyanobacteriota</taxon>
        <taxon>Cyanophyceae</taxon>
        <taxon>Coleofasciculales</taxon>
        <taxon>Coleofasciculaceae</taxon>
        <taxon>Coleofasciculus</taxon>
    </lineage>
</organism>
<gene>
    <name evidence="1" type="ORF">MC7420_3845</name>
</gene>
<dbReference type="AlphaFoldDB" id="B4VUP3"/>
<proteinExistence type="predicted"/>
<accession>B4VUP3</accession>
<reference evidence="1 2" key="1">
    <citation type="submission" date="2008-07" db="EMBL/GenBank/DDBJ databases">
        <authorList>
            <person name="Tandeau de Marsac N."/>
            <person name="Ferriera S."/>
            <person name="Johnson J."/>
            <person name="Kravitz S."/>
            <person name="Beeson K."/>
            <person name="Sutton G."/>
            <person name="Rogers Y.-H."/>
            <person name="Friedman R."/>
            <person name="Frazier M."/>
            <person name="Venter J.C."/>
        </authorList>
    </citation>
    <scope>NUCLEOTIDE SEQUENCE [LARGE SCALE GENOMIC DNA]</scope>
    <source>
        <strain evidence="1 2">PCC 7420</strain>
    </source>
</reference>